<dbReference type="AlphaFoldDB" id="A0A1S8MDY3"/>
<organism evidence="1 2">
    <name type="scientific">Clostridium felsineum</name>
    <dbReference type="NCBI Taxonomy" id="36839"/>
    <lineage>
        <taxon>Bacteria</taxon>
        <taxon>Bacillati</taxon>
        <taxon>Bacillota</taxon>
        <taxon>Clostridia</taxon>
        <taxon>Eubacteriales</taxon>
        <taxon>Clostridiaceae</taxon>
        <taxon>Clostridium</taxon>
    </lineage>
</organism>
<dbReference type="KEGG" id="crw:CROST_022660"/>
<sequence length="46" mass="5375">MKVTVIMPKDTTELESKYEQVLSDIIVDMLSHEELGNLIKRLEKKE</sequence>
<proteinExistence type="predicted"/>
<dbReference type="RefSeq" id="WP_176091620.1">
    <property type="nucleotide sequence ID" value="NZ_CP096983.1"/>
</dbReference>
<dbReference type="EMBL" id="CP096983">
    <property type="protein sequence ID" value="URZ11549.1"/>
    <property type="molecule type" value="Genomic_DNA"/>
</dbReference>
<gene>
    <name evidence="1" type="ORF">CROST_022660</name>
</gene>
<dbReference type="Proteomes" id="UP000190951">
    <property type="component" value="Chromosome"/>
</dbReference>
<name>A0A1S8MDY3_9CLOT</name>
<keyword evidence="2" id="KW-1185">Reference proteome</keyword>
<evidence type="ECO:0000313" key="1">
    <source>
        <dbReference type="EMBL" id="URZ11549.1"/>
    </source>
</evidence>
<protein>
    <submittedName>
        <fullName evidence="1">Uncharacterized protein</fullName>
    </submittedName>
</protein>
<dbReference type="STRING" id="84029.CROST_35280"/>
<evidence type="ECO:0000313" key="2">
    <source>
        <dbReference type="Proteomes" id="UP000190951"/>
    </source>
</evidence>
<reference evidence="1 2" key="1">
    <citation type="submission" date="2022-04" db="EMBL/GenBank/DDBJ databases">
        <title>Genome sequence of C. roseum typestrain.</title>
        <authorList>
            <person name="Poehlein A."/>
            <person name="Schoch T."/>
            <person name="Duerre P."/>
            <person name="Daniel R."/>
        </authorList>
    </citation>
    <scope>NUCLEOTIDE SEQUENCE [LARGE SCALE GENOMIC DNA]</scope>
    <source>
        <strain evidence="1 2">DSM 7320</strain>
    </source>
</reference>
<accession>A0A1S8MDY3</accession>